<evidence type="ECO:0000313" key="3">
    <source>
        <dbReference type="Proteomes" id="UP001305414"/>
    </source>
</evidence>
<reference evidence="2 3" key="1">
    <citation type="submission" date="2023-10" db="EMBL/GenBank/DDBJ databases">
        <title>Draft genome sequence of Xylaria bambusicola isolate GMP-LS, the root and basal stem rot pathogen of sugarcane in Indonesia.</title>
        <authorList>
            <person name="Selvaraj P."/>
            <person name="Muralishankar V."/>
            <person name="Muruganantham S."/>
            <person name="Sp S."/>
            <person name="Haryani S."/>
            <person name="Lau K.J.X."/>
            <person name="Naqvi N.I."/>
        </authorList>
    </citation>
    <scope>NUCLEOTIDE SEQUENCE [LARGE SCALE GENOMIC DNA]</scope>
    <source>
        <strain evidence="2">GMP-LS</strain>
    </source>
</reference>
<keyword evidence="3" id="KW-1185">Reference proteome</keyword>
<organism evidence="2 3">
    <name type="scientific">Xylaria bambusicola</name>
    <dbReference type="NCBI Taxonomy" id="326684"/>
    <lineage>
        <taxon>Eukaryota</taxon>
        <taxon>Fungi</taxon>
        <taxon>Dikarya</taxon>
        <taxon>Ascomycota</taxon>
        <taxon>Pezizomycotina</taxon>
        <taxon>Sordariomycetes</taxon>
        <taxon>Xylariomycetidae</taxon>
        <taxon>Xylariales</taxon>
        <taxon>Xylariaceae</taxon>
        <taxon>Xylaria</taxon>
    </lineage>
</organism>
<dbReference type="AlphaFoldDB" id="A0AAN7ZDE5"/>
<feature type="domain" description="DUF7708" evidence="1">
    <location>
        <begin position="119"/>
        <end position="252"/>
    </location>
</feature>
<sequence length="524" mass="60557">MESDWRDRWFPDGDASKEIKPAQDALQGAQGFLDECLSKLGEKVKSEFNSIIHFNKSSGESRKEPGEDLVKYINTLPLEQLSDYVNFSVNKMRDAGEELSQKRSRGFHKRAARLQDFAVIFSHFLKAYSGVVSIVQNADAQFGNVAFAALSLLFATVKAKAEAEASIRASILHISDRMPDFKVYERIYPDPILGLMLSEAYRGIVLFARKVTIYFQAHGFVRYMRQFNRVAEFQLMEQEMRETSNRISERCSVLLAEKIDKLTIKNKMLQDRENMKIIRGMAKTLDLQNYRTEHMREELKEEQSILRHQFTADRRRQKIDAQQFLGTPDGQYWQSPGRGLLLLFGRNEIGNSSNHSWLSPIATELAEGRFEENNLTAYDRGGKDSTLARTLSRLILQLLERNPGIVERAEDYGEIESQISRAGVLCERSERVEGLRNALLRIINCCEDRVYIILNRPELCEAQSEESCTEYITTMFSLIKDTKTELKIMVVLRSEFWDFEKNEKQFRSFDLDMFRAVRMDQGRS</sequence>
<dbReference type="Pfam" id="PF24809">
    <property type="entry name" value="DUF7708"/>
    <property type="match status" value="1"/>
</dbReference>
<comment type="caution">
    <text evidence="2">The sequence shown here is derived from an EMBL/GenBank/DDBJ whole genome shotgun (WGS) entry which is preliminary data.</text>
</comment>
<evidence type="ECO:0000259" key="1">
    <source>
        <dbReference type="Pfam" id="PF24809"/>
    </source>
</evidence>
<name>A0AAN7ZDE5_9PEZI</name>
<dbReference type="Proteomes" id="UP001305414">
    <property type="component" value="Unassembled WGS sequence"/>
</dbReference>
<protein>
    <recommendedName>
        <fullName evidence="1">DUF7708 domain-containing protein</fullName>
    </recommendedName>
</protein>
<gene>
    <name evidence="2" type="ORF">RRF57_011988</name>
</gene>
<evidence type="ECO:0000313" key="2">
    <source>
        <dbReference type="EMBL" id="KAK5636276.1"/>
    </source>
</evidence>
<dbReference type="EMBL" id="JAWHQM010000066">
    <property type="protein sequence ID" value="KAK5636276.1"/>
    <property type="molecule type" value="Genomic_DNA"/>
</dbReference>
<dbReference type="InterPro" id="IPR056125">
    <property type="entry name" value="DUF7708"/>
</dbReference>
<proteinExistence type="predicted"/>
<accession>A0AAN7ZDE5</accession>